<evidence type="ECO:0000313" key="3">
    <source>
        <dbReference type="Proteomes" id="UP001141950"/>
    </source>
</evidence>
<gene>
    <name evidence="2" type="ORF">NQZ67_08905</name>
</gene>
<keyword evidence="3" id="KW-1185">Reference proteome</keyword>
<proteinExistence type="predicted"/>
<dbReference type="RefSeq" id="WP_257444742.1">
    <property type="nucleotide sequence ID" value="NZ_JANIPJ010000005.1"/>
</dbReference>
<evidence type="ECO:0000256" key="1">
    <source>
        <dbReference type="SAM" id="MobiDB-lite"/>
    </source>
</evidence>
<feature type="region of interest" description="Disordered" evidence="1">
    <location>
        <begin position="35"/>
        <end position="54"/>
    </location>
</feature>
<dbReference type="Proteomes" id="UP001141950">
    <property type="component" value="Unassembled WGS sequence"/>
</dbReference>
<name>A0A9X2S9W1_9BACL</name>
<evidence type="ECO:0000313" key="2">
    <source>
        <dbReference type="EMBL" id="MCR2803993.1"/>
    </source>
</evidence>
<protein>
    <submittedName>
        <fullName evidence="2">Uncharacterized protein</fullName>
    </submittedName>
</protein>
<feature type="compositionally biased region" description="Basic and acidic residues" evidence="1">
    <location>
        <begin position="35"/>
        <end position="46"/>
    </location>
</feature>
<dbReference type="AlphaFoldDB" id="A0A9X2S9W1"/>
<dbReference type="EMBL" id="JANIPJ010000005">
    <property type="protein sequence ID" value="MCR2803993.1"/>
    <property type="molecule type" value="Genomic_DNA"/>
</dbReference>
<sequence length="100" mass="11582">MAISFTRSLITQLEKEVAELHALVREQKKKREKVESKIKGLKRDQKLSQSANDLSNKITRENKLKKELEQINVLLVQASKQLAEKKGLLEKQREKTKNSL</sequence>
<accession>A0A9X2S9W1</accession>
<organism evidence="2 3">
    <name type="scientific">Paenibacillus soyae</name>
    <dbReference type="NCBI Taxonomy" id="2969249"/>
    <lineage>
        <taxon>Bacteria</taxon>
        <taxon>Bacillati</taxon>
        <taxon>Bacillota</taxon>
        <taxon>Bacilli</taxon>
        <taxon>Bacillales</taxon>
        <taxon>Paenibacillaceae</taxon>
        <taxon>Paenibacillus</taxon>
    </lineage>
</organism>
<reference evidence="2" key="1">
    <citation type="submission" date="2022-08" db="EMBL/GenBank/DDBJ databases">
        <title>The genomic sequence of strain Paenibacillus sp. SCIV0701.</title>
        <authorList>
            <person name="Zhao H."/>
        </authorList>
    </citation>
    <scope>NUCLEOTIDE SEQUENCE</scope>
    <source>
        <strain evidence="2">SCIV0701</strain>
    </source>
</reference>
<comment type="caution">
    <text evidence="2">The sequence shown here is derived from an EMBL/GenBank/DDBJ whole genome shotgun (WGS) entry which is preliminary data.</text>
</comment>